<feature type="transmembrane region" description="Helical" evidence="1">
    <location>
        <begin position="148"/>
        <end position="170"/>
    </location>
</feature>
<organism evidence="2 3">
    <name type="scientific">Candidatus Falkowbacteria bacterium HGW-Falkowbacteria-2</name>
    <dbReference type="NCBI Taxonomy" id="2013769"/>
    <lineage>
        <taxon>Bacteria</taxon>
        <taxon>Candidatus Falkowiibacteriota</taxon>
    </lineage>
</organism>
<dbReference type="Pfam" id="PF13196">
    <property type="entry name" value="DUF4012"/>
    <property type="match status" value="1"/>
</dbReference>
<reference evidence="2 3" key="1">
    <citation type="journal article" date="2017" name="ISME J.">
        <title>Potential for microbial H2 and metal transformations associated with novel bacteria and archaea in deep terrestrial subsurface sediments.</title>
        <authorList>
            <person name="Hernsdorf A.W."/>
            <person name="Amano Y."/>
            <person name="Miyakawa K."/>
            <person name="Ise K."/>
            <person name="Suzuki Y."/>
            <person name="Anantharaman K."/>
            <person name="Probst A."/>
            <person name="Burstein D."/>
            <person name="Thomas B.C."/>
            <person name="Banfield J.F."/>
        </authorList>
    </citation>
    <scope>NUCLEOTIDE SEQUENCE [LARGE SCALE GENOMIC DNA]</scope>
    <source>
        <strain evidence="2">HGW-Falkowbacteria-2</strain>
    </source>
</reference>
<gene>
    <name evidence="2" type="ORF">CVU83_02825</name>
</gene>
<dbReference type="AlphaFoldDB" id="A0A2N2DYT5"/>
<dbReference type="InterPro" id="IPR025101">
    <property type="entry name" value="DUF4012"/>
</dbReference>
<evidence type="ECO:0000313" key="3">
    <source>
        <dbReference type="Proteomes" id="UP000233325"/>
    </source>
</evidence>
<dbReference type="Proteomes" id="UP000233325">
    <property type="component" value="Unassembled WGS sequence"/>
</dbReference>
<keyword evidence="1" id="KW-0812">Transmembrane</keyword>
<dbReference type="EMBL" id="PHAH01000039">
    <property type="protein sequence ID" value="PKM87592.1"/>
    <property type="molecule type" value="Genomic_DNA"/>
</dbReference>
<evidence type="ECO:0000313" key="2">
    <source>
        <dbReference type="EMBL" id="PKM87592.1"/>
    </source>
</evidence>
<proteinExistence type="predicted"/>
<keyword evidence="1" id="KW-1133">Transmembrane helix</keyword>
<comment type="caution">
    <text evidence="2">The sequence shown here is derived from an EMBL/GenBank/DDBJ whole genome shotgun (WGS) entry which is preliminary data.</text>
</comment>
<name>A0A2N2DYT5_9BACT</name>
<keyword evidence="1" id="KW-0472">Membrane</keyword>
<protein>
    <recommendedName>
        <fullName evidence="4">DUF4012 domain-containing protein</fullName>
    </recommendedName>
</protein>
<sequence length="829" mass="93832">MNNERRQFGKSNKAAYATDSFIIDLRAALNQPITEKPKKEVIRKEALKKVEKKHTPHFSLSLKTVTETVVNKRIKSRNSFDWSGFFKSPRRYRWRLASIFRGGKFSLPSSGRRARRLFAREAAVKWRSIAAHIKTNTKRKEKERHAEYLVTWYRSLFAFVAALIFIILPFKLLAYFKILDFSGLKDSIVTRSFSALDNLAAASGEASSLDLAAAGSSFAKAASDFSAAQNELGRVDDWLFSLATFSRDPQIKLAASGKKFLAVGVAGAAFGQKLSAAGEVFLSKTGDRSWGKLIDAFVEHGTPALTSARELQTVLNDIKVDELPLEYQERFSNYKRQADLAVDALATLLNSAQEIKEFIGVSQDKRYLLVFQNNTEMRGAGGFLGSYALVDIRDGRIRKLEVPSGGTYDTEAGMTSYIRSPRPLWLVNPRWYLWDANWWPDWPTTARSLMWFYEKSDGPTVDGVISFTPDVLEDLLRITGPIDLRPEYEMSVDADTFWELIQATVEKPNLQLTHPEMVESLPDSPKNQPKKIIGDLMAKIMERLPEVLTAENAPALVSALEKNLSAKNIMLYFTDPALQEKVSRYHLDGAMLPAKHDYLLVAHTNIAGQKSDRRMEEKITHSAQILTDGTVIDTLTIRRTHTGIKNEILTGVRNVDWLRIYVPEGSQLIEASGFDVPDSGYFEEPEPEWKDYDFVAQTEGKAQTDLRSGTKMYVENGKTVFANWVMTDPGQTSVVRFRYRLPFKVQKNEIRAENKWLAQVDSFLNGEPAERVAYSLLWQKQPGAKAAQTESRLVLPKDWKQVWNYPEALDWTDSALLDRDLMKATLIEK</sequence>
<evidence type="ECO:0000256" key="1">
    <source>
        <dbReference type="SAM" id="Phobius"/>
    </source>
</evidence>
<evidence type="ECO:0008006" key="4">
    <source>
        <dbReference type="Google" id="ProtNLM"/>
    </source>
</evidence>
<accession>A0A2N2DYT5</accession>